<feature type="transmembrane region" description="Helical" evidence="1">
    <location>
        <begin position="158"/>
        <end position="177"/>
    </location>
</feature>
<keyword evidence="1" id="KW-1133">Transmembrane helix</keyword>
<gene>
    <name evidence="2" type="ORF">K491DRAFT_129806</name>
</gene>
<dbReference type="InterPro" id="IPR021840">
    <property type="entry name" value="DUF3433"/>
</dbReference>
<evidence type="ECO:0000313" key="2">
    <source>
        <dbReference type="EMBL" id="KAF2650487.1"/>
    </source>
</evidence>
<reference evidence="2" key="1">
    <citation type="journal article" date="2020" name="Stud. Mycol.">
        <title>101 Dothideomycetes genomes: a test case for predicting lifestyles and emergence of pathogens.</title>
        <authorList>
            <person name="Haridas S."/>
            <person name="Albert R."/>
            <person name="Binder M."/>
            <person name="Bloem J."/>
            <person name="Labutti K."/>
            <person name="Salamov A."/>
            <person name="Andreopoulos B."/>
            <person name="Baker S."/>
            <person name="Barry K."/>
            <person name="Bills G."/>
            <person name="Bluhm B."/>
            <person name="Cannon C."/>
            <person name="Castanera R."/>
            <person name="Culley D."/>
            <person name="Daum C."/>
            <person name="Ezra D."/>
            <person name="Gonzalez J."/>
            <person name="Henrissat B."/>
            <person name="Kuo A."/>
            <person name="Liang C."/>
            <person name="Lipzen A."/>
            <person name="Lutzoni F."/>
            <person name="Magnuson J."/>
            <person name="Mondo S."/>
            <person name="Nolan M."/>
            <person name="Ohm R."/>
            <person name="Pangilinan J."/>
            <person name="Park H.-J."/>
            <person name="Ramirez L."/>
            <person name="Alfaro M."/>
            <person name="Sun H."/>
            <person name="Tritt A."/>
            <person name="Yoshinaga Y."/>
            <person name="Zwiers L.-H."/>
            <person name="Turgeon B."/>
            <person name="Goodwin S."/>
            <person name="Spatafora J."/>
            <person name="Crous P."/>
            <person name="Grigoriev I."/>
        </authorList>
    </citation>
    <scope>NUCLEOTIDE SEQUENCE</scope>
    <source>
        <strain evidence="2">CBS 122681</strain>
    </source>
</reference>
<dbReference type="Proteomes" id="UP000799324">
    <property type="component" value="Unassembled WGS sequence"/>
</dbReference>
<dbReference type="PANTHER" id="PTHR37544:SF3">
    <property type="entry name" value="SPRAY"/>
    <property type="match status" value="1"/>
</dbReference>
<evidence type="ECO:0000313" key="3">
    <source>
        <dbReference type="Proteomes" id="UP000799324"/>
    </source>
</evidence>
<dbReference type="EMBL" id="MU004453">
    <property type="protein sequence ID" value="KAF2650487.1"/>
    <property type="molecule type" value="Genomic_DNA"/>
</dbReference>
<sequence>MQTWSIFWGFCSRILSWKWATRCSTSFTRCDEKPNKWKPLALNKYVLITTTLLCWSLIVTLQQLLAKSERDLGLLFAPNIHDLPLSRTFLYNYLPTLLAVIFSMFMSWIDLEPKRLEPYYQLSNPEGSLGKDSLLLQYHFDFLPFVPVKALKRKHWSMFWASAAVVLVTWGVVPVHFGRPGQYLVRLPTSIADVISLFAASTAVQDAEGISHLGKREQTQHLNEIGSRYGYGSYVGGDGRVHVGIEKEPFVSSRTTWFSKT</sequence>
<proteinExistence type="predicted"/>
<dbReference type="PANTHER" id="PTHR37544">
    <property type="entry name" value="SPRAY-RELATED"/>
    <property type="match status" value="1"/>
</dbReference>
<dbReference type="Pfam" id="PF11915">
    <property type="entry name" value="DUF3433"/>
    <property type="match status" value="1"/>
</dbReference>
<dbReference type="OrthoDB" id="3248909at2759"/>
<protein>
    <submittedName>
        <fullName evidence="2">Uncharacterized protein</fullName>
    </submittedName>
</protein>
<feature type="transmembrane region" description="Helical" evidence="1">
    <location>
        <begin position="45"/>
        <end position="65"/>
    </location>
</feature>
<accession>A0A6A6STV6</accession>
<dbReference type="AlphaFoldDB" id="A0A6A6STV6"/>
<organism evidence="2 3">
    <name type="scientific">Lophiostoma macrostomum CBS 122681</name>
    <dbReference type="NCBI Taxonomy" id="1314788"/>
    <lineage>
        <taxon>Eukaryota</taxon>
        <taxon>Fungi</taxon>
        <taxon>Dikarya</taxon>
        <taxon>Ascomycota</taxon>
        <taxon>Pezizomycotina</taxon>
        <taxon>Dothideomycetes</taxon>
        <taxon>Pleosporomycetidae</taxon>
        <taxon>Pleosporales</taxon>
        <taxon>Lophiostomataceae</taxon>
        <taxon>Lophiostoma</taxon>
    </lineage>
</organism>
<name>A0A6A6STV6_9PLEO</name>
<feature type="transmembrane region" description="Helical" evidence="1">
    <location>
        <begin position="90"/>
        <end position="109"/>
    </location>
</feature>
<keyword evidence="1" id="KW-0812">Transmembrane</keyword>
<keyword evidence="1" id="KW-0472">Membrane</keyword>
<evidence type="ECO:0000256" key="1">
    <source>
        <dbReference type="SAM" id="Phobius"/>
    </source>
</evidence>
<keyword evidence="3" id="KW-1185">Reference proteome</keyword>